<organism evidence="1 2">
    <name type="scientific">Companilactobacillus nuruki</name>
    <dbReference type="NCBI Taxonomy" id="1993540"/>
    <lineage>
        <taxon>Bacteria</taxon>
        <taxon>Bacillati</taxon>
        <taxon>Bacillota</taxon>
        <taxon>Bacilli</taxon>
        <taxon>Lactobacillales</taxon>
        <taxon>Lactobacillaceae</taxon>
        <taxon>Companilactobacillus</taxon>
    </lineage>
</organism>
<reference evidence="1 2" key="1">
    <citation type="submission" date="2017-05" db="EMBL/GenBank/DDBJ databases">
        <title>Lactobacillus nurukis nov., sp. nov., isolated from nuruk.</title>
        <authorList>
            <person name="Kim S.-J."/>
        </authorList>
    </citation>
    <scope>NUCLEOTIDE SEQUENCE [LARGE SCALE GENOMIC DNA]</scope>
    <source>
        <strain evidence="1 2">SYF10-1a</strain>
    </source>
</reference>
<dbReference type="EMBL" id="NIPR01000022">
    <property type="protein sequence ID" value="PMD70267.1"/>
    <property type="molecule type" value="Genomic_DNA"/>
</dbReference>
<proteinExistence type="predicted"/>
<name>A0A2N7AU04_9LACO</name>
<keyword evidence="2" id="KW-1185">Reference proteome</keyword>
<gene>
    <name evidence="1" type="ORF">CBP76_07180</name>
</gene>
<dbReference type="Proteomes" id="UP000235649">
    <property type="component" value="Unassembled WGS sequence"/>
</dbReference>
<sequence>MKKVIVMSEDEYDQAMQGLDGIPFKTDRAEASNGKFIRSTITVSKSALEEVLRAREYELVKPEDGSKINWDAAIVWTD</sequence>
<comment type="caution">
    <text evidence="1">The sequence shown here is derived from an EMBL/GenBank/DDBJ whole genome shotgun (WGS) entry which is preliminary data.</text>
</comment>
<dbReference type="RefSeq" id="WP_102196255.1">
    <property type="nucleotide sequence ID" value="NZ_NIPR01000022.1"/>
</dbReference>
<dbReference type="AlphaFoldDB" id="A0A2N7AU04"/>
<protein>
    <submittedName>
        <fullName evidence="1">Uncharacterized protein</fullName>
    </submittedName>
</protein>
<evidence type="ECO:0000313" key="2">
    <source>
        <dbReference type="Proteomes" id="UP000235649"/>
    </source>
</evidence>
<dbReference type="OrthoDB" id="2299858at2"/>
<accession>A0A2N7AU04</accession>
<evidence type="ECO:0000313" key="1">
    <source>
        <dbReference type="EMBL" id="PMD70267.1"/>
    </source>
</evidence>